<evidence type="ECO:0000313" key="2">
    <source>
        <dbReference type="EMBL" id="OHA67389.1"/>
    </source>
</evidence>
<sequence>MKIYFSSKILLPVLILLFVGIGIAALALSESDITYPVAELGNCKTEAACKTFCDKPQNIAACVAFAEKYNLLSPEELARAKAFLTAGEGPGGCSTPQGCENYCNDASHIEECIAFADEHNLIPPDELDEAKKVLAALRRGAKLPGGCAKKSECEAYCSEPSHMEECIIFAEAAGFIPPDELADAKKMLVAIKNGANPPPCRGKAECDAYCQEPENFEGCLTFAEAAGLIPPEELEGARMALVAIKKGVRPPPCRGKEECDAYCSENMEECITFAEAAGMMTSEDAAMARKTGGKGPGDCKGKEECEQFCQDPANQETCFNFAKENGLIPEDELQRTEGGFQGREEGLNRMREALSQAPPQILDCLRQNLGEEVMDRIMAGDGSVMSQDMGDKMRSCFESMMPPGGPEGSGGIDFQRVDVPPSSFSGPGGCQTPEECMAYCQAHPEECSNFQAPQFAPPEGFVPSSESLPPQEYLPQEQPLPTSESGANLLSVIKALWEKVIGIF</sequence>
<evidence type="ECO:0000256" key="1">
    <source>
        <dbReference type="SAM" id="MobiDB-lite"/>
    </source>
</evidence>
<proteinExistence type="predicted"/>
<gene>
    <name evidence="2" type="ORF">A3D59_01335</name>
</gene>
<accession>A0A1G2R4T3</accession>
<dbReference type="AlphaFoldDB" id="A0A1G2R4T3"/>
<evidence type="ECO:0000313" key="3">
    <source>
        <dbReference type="Proteomes" id="UP000179258"/>
    </source>
</evidence>
<dbReference type="Proteomes" id="UP000179258">
    <property type="component" value="Unassembled WGS sequence"/>
</dbReference>
<name>A0A1G2R4T3_9BACT</name>
<feature type="compositionally biased region" description="Low complexity" evidence="1">
    <location>
        <begin position="466"/>
        <end position="481"/>
    </location>
</feature>
<dbReference type="EMBL" id="MHTX01000041">
    <property type="protein sequence ID" value="OHA67389.1"/>
    <property type="molecule type" value="Genomic_DNA"/>
</dbReference>
<reference evidence="2 3" key="1">
    <citation type="journal article" date="2016" name="Nat. Commun.">
        <title>Thousands of microbial genomes shed light on interconnected biogeochemical processes in an aquifer system.</title>
        <authorList>
            <person name="Anantharaman K."/>
            <person name="Brown C.T."/>
            <person name="Hug L.A."/>
            <person name="Sharon I."/>
            <person name="Castelle C.J."/>
            <person name="Probst A.J."/>
            <person name="Thomas B.C."/>
            <person name="Singh A."/>
            <person name="Wilkins M.J."/>
            <person name="Karaoz U."/>
            <person name="Brodie E.L."/>
            <person name="Williams K.H."/>
            <person name="Hubbard S.S."/>
            <person name="Banfield J.F."/>
        </authorList>
    </citation>
    <scope>NUCLEOTIDE SEQUENCE [LARGE SCALE GENOMIC DNA]</scope>
</reference>
<protein>
    <submittedName>
        <fullName evidence="2">Uncharacterized protein</fullName>
    </submittedName>
</protein>
<comment type="caution">
    <text evidence="2">The sequence shown here is derived from an EMBL/GenBank/DDBJ whole genome shotgun (WGS) entry which is preliminary data.</text>
</comment>
<feature type="region of interest" description="Disordered" evidence="1">
    <location>
        <begin position="451"/>
        <end position="482"/>
    </location>
</feature>
<organism evidence="2 3">
    <name type="scientific">Candidatus Wildermuthbacteria bacterium RIFCSPHIGHO2_02_FULL_47_17</name>
    <dbReference type="NCBI Taxonomy" id="1802452"/>
    <lineage>
        <taxon>Bacteria</taxon>
        <taxon>Candidatus Wildermuthiibacteriota</taxon>
    </lineage>
</organism>